<evidence type="ECO:0000259" key="2">
    <source>
        <dbReference type="Pfam" id="PF07687"/>
    </source>
</evidence>
<dbReference type="InterPro" id="IPR011650">
    <property type="entry name" value="Peptidase_M20_dimer"/>
</dbReference>
<proteinExistence type="inferred from homology"/>
<dbReference type="CDD" id="cd05672">
    <property type="entry name" value="M20_ACY1L2-like"/>
    <property type="match status" value="1"/>
</dbReference>
<dbReference type="InterPro" id="IPR052030">
    <property type="entry name" value="Peptidase_M20/M20A_hydrolases"/>
</dbReference>
<sequence>MPLLSCSFFAPETHTDGPSLVWVSSSCLLKPRTQGISDLIAHVRLLTDGQDGVTYLNPCCDFSFAADKSSVLSYEPLPLYSEKSSELLTTDVLKTIEKNVDALDGPLRDLSLSIHEHPELMFQEKFAHDLLTSFMERNGFRVTRHYLGLETAWRAEFRHLKGGRTIGINSEMDALQGMGHACGHNLIAISGVGVALALKAALQTHNVPGKVVLLGTPAEEGGGGKVILLERGAYDDMDACIMCHPGAGRLNSTSIGSTTAMQAIEVEYFGQSAHAGAAPWEGTNAQDAAFLAYSGVSVLRQQMKPTHRVHGILQGNNWVANVIPDYAKMRWIVRAPTSKELIAFVERVKKCLEAAALATSCKVILHEETPYYDLHQNEVLAHDFVNTIGSQYGLLASTDDTAASTDFGNVTYAIPTQPRGGNHTPAFAKAAASKQAHEATMLVTKALALTGFRVVADIGFFGQVKGAFDAWKDLAD</sequence>
<accession>A0A8H5LLX0</accession>
<comment type="caution">
    <text evidence="3">The sequence shown here is derived from an EMBL/GenBank/DDBJ whole genome shotgun (WGS) entry which is preliminary data.</text>
</comment>
<name>A0A8H5LLX0_9AGAR</name>
<dbReference type="InterPro" id="IPR036264">
    <property type="entry name" value="Bact_exopeptidase_dim_dom"/>
</dbReference>
<dbReference type="EMBL" id="JAACJO010000002">
    <property type="protein sequence ID" value="KAF5362076.1"/>
    <property type="molecule type" value="Genomic_DNA"/>
</dbReference>
<reference evidence="3 4" key="1">
    <citation type="journal article" date="2020" name="ISME J.">
        <title>Uncovering the hidden diversity of litter-decomposition mechanisms in mushroom-forming fungi.</title>
        <authorList>
            <person name="Floudas D."/>
            <person name="Bentzer J."/>
            <person name="Ahren D."/>
            <person name="Johansson T."/>
            <person name="Persson P."/>
            <person name="Tunlid A."/>
        </authorList>
    </citation>
    <scope>NUCLEOTIDE SEQUENCE [LARGE SCALE GENOMIC DNA]</scope>
    <source>
        <strain evidence="3 4">CBS 146.42</strain>
    </source>
</reference>
<gene>
    <name evidence="3" type="ORF">D9756_002288</name>
</gene>
<dbReference type="InterPro" id="IPR017439">
    <property type="entry name" value="Amidohydrolase"/>
</dbReference>
<dbReference type="AlphaFoldDB" id="A0A8H5LLX0"/>
<dbReference type="NCBIfam" id="TIGR01891">
    <property type="entry name" value="amidohydrolases"/>
    <property type="match status" value="1"/>
</dbReference>
<protein>
    <recommendedName>
        <fullName evidence="2">Peptidase M20 dimerisation domain-containing protein</fullName>
    </recommendedName>
</protein>
<evidence type="ECO:0000313" key="3">
    <source>
        <dbReference type="EMBL" id="KAF5362076.1"/>
    </source>
</evidence>
<dbReference type="InterPro" id="IPR002933">
    <property type="entry name" value="Peptidase_M20"/>
</dbReference>
<dbReference type="FunFam" id="3.30.70.360:FF:000004">
    <property type="entry name" value="Peptidase M20 domain-containing protein 2"/>
    <property type="match status" value="1"/>
</dbReference>
<dbReference type="PANTHER" id="PTHR30575:SF0">
    <property type="entry name" value="XAA-ARG DIPEPTIDASE"/>
    <property type="match status" value="1"/>
</dbReference>
<dbReference type="Gene3D" id="3.40.630.10">
    <property type="entry name" value="Zn peptidases"/>
    <property type="match status" value="1"/>
</dbReference>
<dbReference type="GO" id="GO:0016805">
    <property type="term" value="F:dipeptidase activity"/>
    <property type="evidence" value="ECO:0007669"/>
    <property type="project" value="TreeGrafter"/>
</dbReference>
<dbReference type="Pfam" id="PF01546">
    <property type="entry name" value="Peptidase_M20"/>
    <property type="match status" value="1"/>
</dbReference>
<dbReference type="SUPFAM" id="SSF53187">
    <property type="entry name" value="Zn-dependent exopeptidases"/>
    <property type="match status" value="1"/>
</dbReference>
<feature type="domain" description="Peptidase M20 dimerisation" evidence="2">
    <location>
        <begin position="265"/>
        <end position="357"/>
    </location>
</feature>
<evidence type="ECO:0000313" key="4">
    <source>
        <dbReference type="Proteomes" id="UP000559027"/>
    </source>
</evidence>
<dbReference type="OrthoDB" id="6119954at2759"/>
<comment type="similarity">
    <text evidence="1">Belongs to the peptidase M20A family.</text>
</comment>
<organism evidence="3 4">
    <name type="scientific">Leucocoprinus leucothites</name>
    <dbReference type="NCBI Taxonomy" id="201217"/>
    <lineage>
        <taxon>Eukaryota</taxon>
        <taxon>Fungi</taxon>
        <taxon>Dikarya</taxon>
        <taxon>Basidiomycota</taxon>
        <taxon>Agaricomycotina</taxon>
        <taxon>Agaricomycetes</taxon>
        <taxon>Agaricomycetidae</taxon>
        <taxon>Agaricales</taxon>
        <taxon>Agaricineae</taxon>
        <taxon>Agaricaceae</taxon>
        <taxon>Leucocoprinus</taxon>
    </lineage>
</organism>
<dbReference type="SUPFAM" id="SSF55031">
    <property type="entry name" value="Bacterial exopeptidase dimerisation domain"/>
    <property type="match status" value="1"/>
</dbReference>
<keyword evidence="4" id="KW-1185">Reference proteome</keyword>
<dbReference type="Pfam" id="PF07687">
    <property type="entry name" value="M20_dimer"/>
    <property type="match status" value="1"/>
</dbReference>
<dbReference type="PANTHER" id="PTHR30575">
    <property type="entry name" value="PEPTIDASE M20"/>
    <property type="match status" value="1"/>
</dbReference>
<evidence type="ECO:0000256" key="1">
    <source>
        <dbReference type="ARBA" id="ARBA00006247"/>
    </source>
</evidence>
<dbReference type="Proteomes" id="UP000559027">
    <property type="component" value="Unassembled WGS sequence"/>
</dbReference>
<dbReference type="Gene3D" id="3.30.70.360">
    <property type="match status" value="1"/>
</dbReference>